<protein>
    <submittedName>
        <fullName evidence="2">RRM domain-containing protein</fullName>
    </submittedName>
</protein>
<dbReference type="SUPFAM" id="SSF54928">
    <property type="entry name" value="RNA-binding domain, RBD"/>
    <property type="match status" value="1"/>
</dbReference>
<dbReference type="InterPro" id="IPR012677">
    <property type="entry name" value="Nucleotide-bd_a/b_plait_sf"/>
</dbReference>
<organism evidence="1 2">
    <name type="scientific">Romanomermis culicivorax</name>
    <name type="common">Nematode worm</name>
    <dbReference type="NCBI Taxonomy" id="13658"/>
    <lineage>
        <taxon>Eukaryota</taxon>
        <taxon>Metazoa</taxon>
        <taxon>Ecdysozoa</taxon>
        <taxon>Nematoda</taxon>
        <taxon>Enoplea</taxon>
        <taxon>Dorylaimia</taxon>
        <taxon>Mermithida</taxon>
        <taxon>Mermithoidea</taxon>
        <taxon>Mermithidae</taxon>
        <taxon>Romanomermis</taxon>
    </lineage>
</organism>
<dbReference type="GO" id="GO:0006998">
    <property type="term" value="P:nuclear envelope organization"/>
    <property type="evidence" value="ECO:0007669"/>
    <property type="project" value="TreeGrafter"/>
</dbReference>
<dbReference type="AlphaFoldDB" id="A0A915HKC7"/>
<evidence type="ECO:0000313" key="1">
    <source>
        <dbReference type="Proteomes" id="UP000887565"/>
    </source>
</evidence>
<reference evidence="2" key="1">
    <citation type="submission" date="2022-11" db="UniProtKB">
        <authorList>
            <consortium name="WormBaseParasite"/>
        </authorList>
    </citation>
    <scope>IDENTIFICATION</scope>
</reference>
<dbReference type="InterPro" id="IPR052277">
    <property type="entry name" value="INM_ESCRT-Associated"/>
</dbReference>
<dbReference type="PANTHER" id="PTHR13428">
    <property type="entry name" value="INNER NUCLEAR MEMBRANE PROTEIN MAN1 LEM DOMAIN CONTAINING PROTEIN"/>
    <property type="match status" value="1"/>
</dbReference>
<sequence>MLVAATKYAINEMQQPVREEKVWQGHAFDAEEIHNNSPKMIYFEFLKLRGLFDPDTENEVDWPQHIQDAILEKLGSNIRVLHLAVDMRSKDGCVYLKMGSAQEALDAFKILNGSWFSNRLVSAKYLRPERYYERFPDAVKAYIPLSIKQARNSLNNRIF</sequence>
<dbReference type="InterPro" id="IPR035979">
    <property type="entry name" value="RBD_domain_sf"/>
</dbReference>
<evidence type="ECO:0000313" key="2">
    <source>
        <dbReference type="WBParaSite" id="nRc.2.0.1.t01910-RA"/>
    </source>
</evidence>
<keyword evidence="1" id="KW-1185">Reference proteome</keyword>
<dbReference type="PANTHER" id="PTHR13428:SF12">
    <property type="entry name" value="INNER NUCLEAR MEMBRANE PROTEIN MAN1"/>
    <property type="match status" value="1"/>
</dbReference>
<proteinExistence type="predicted"/>
<name>A0A915HKC7_ROMCU</name>
<dbReference type="Gene3D" id="3.30.70.330">
    <property type="match status" value="1"/>
</dbReference>
<dbReference type="WBParaSite" id="nRc.2.0.1.t01910-RA">
    <property type="protein sequence ID" value="nRc.2.0.1.t01910-RA"/>
    <property type="gene ID" value="nRc.2.0.1.g01910"/>
</dbReference>
<dbReference type="GO" id="GO:0030514">
    <property type="term" value="P:negative regulation of BMP signaling pathway"/>
    <property type="evidence" value="ECO:0007669"/>
    <property type="project" value="TreeGrafter"/>
</dbReference>
<accession>A0A915HKC7</accession>
<dbReference type="OMA" id="HIHVERY"/>
<dbReference type="GO" id="GO:0031490">
    <property type="term" value="F:chromatin DNA binding"/>
    <property type="evidence" value="ECO:0007669"/>
    <property type="project" value="TreeGrafter"/>
</dbReference>
<dbReference type="Proteomes" id="UP000887565">
    <property type="component" value="Unplaced"/>
</dbReference>